<name>A0A6A5G063_CAERE</name>
<dbReference type="CTD" id="9824426"/>
<dbReference type="GO" id="GO:0030674">
    <property type="term" value="F:protein-macromolecule adaptor activity"/>
    <property type="evidence" value="ECO:0007669"/>
    <property type="project" value="TreeGrafter"/>
</dbReference>
<gene>
    <name evidence="6" type="ORF">GCK72_024521</name>
</gene>
<keyword evidence="3" id="KW-0962">Peroxisome biogenesis</keyword>
<comment type="function">
    <text evidence="4">Involved in peroxisome biosynthesis and integrity. Assembles membrane vesicles before the matrix proteins are translocated. As a docking factor for PEX19, is necessary for the import of peroxisomal membrane proteins in the peroxisomes.</text>
</comment>
<dbReference type="Pfam" id="PF04882">
    <property type="entry name" value="Peroxin-3"/>
    <property type="match status" value="1"/>
</dbReference>
<comment type="caution">
    <text evidence="6">The sequence shown here is derived from an EMBL/GenBank/DDBJ whole genome shotgun (WGS) entry which is preliminary data.</text>
</comment>
<protein>
    <recommendedName>
        <fullName evidence="2">Peroxisomal biogenesis factor 3</fullName>
    </recommendedName>
    <alternativeName>
        <fullName evidence="5">Peroxisomal assembly protein PEX3</fullName>
    </alternativeName>
</protein>
<dbReference type="GeneID" id="9824426"/>
<reference evidence="6 7" key="1">
    <citation type="submission" date="2019-12" db="EMBL/GenBank/DDBJ databases">
        <title>Chromosome-level assembly of the Caenorhabditis remanei genome.</title>
        <authorList>
            <person name="Teterina A.A."/>
            <person name="Willis J.H."/>
            <person name="Phillips P.C."/>
        </authorList>
    </citation>
    <scope>NUCLEOTIDE SEQUENCE [LARGE SCALE GENOMIC DNA]</scope>
    <source>
        <strain evidence="6 7">PX506</strain>
        <tissue evidence="6">Whole organism</tissue>
    </source>
</reference>
<evidence type="ECO:0000256" key="4">
    <source>
        <dbReference type="ARBA" id="ARBA00025338"/>
    </source>
</evidence>
<evidence type="ECO:0000313" key="7">
    <source>
        <dbReference type="Proteomes" id="UP000483820"/>
    </source>
</evidence>
<evidence type="ECO:0000256" key="1">
    <source>
        <dbReference type="ARBA" id="ARBA00011494"/>
    </source>
</evidence>
<evidence type="ECO:0000256" key="3">
    <source>
        <dbReference type="ARBA" id="ARBA00022593"/>
    </source>
</evidence>
<dbReference type="Proteomes" id="UP000483820">
    <property type="component" value="Chromosome X"/>
</dbReference>
<accession>A0A6A5G063</accession>
<dbReference type="RefSeq" id="XP_003117806.2">
    <property type="nucleotide sequence ID" value="XM_003117758.2"/>
</dbReference>
<dbReference type="EMBL" id="WUAV01000006">
    <property type="protein sequence ID" value="KAF1748054.1"/>
    <property type="molecule type" value="Genomic_DNA"/>
</dbReference>
<comment type="subunit">
    <text evidence="1">Interacts with PEX19.</text>
</comment>
<evidence type="ECO:0000256" key="2">
    <source>
        <dbReference type="ARBA" id="ARBA00014294"/>
    </source>
</evidence>
<dbReference type="AlphaFoldDB" id="A0A6A5G063"/>
<evidence type="ECO:0000256" key="5">
    <source>
        <dbReference type="ARBA" id="ARBA00029630"/>
    </source>
</evidence>
<dbReference type="InterPro" id="IPR006966">
    <property type="entry name" value="Peroxin-3"/>
</dbReference>
<organism evidence="6 7">
    <name type="scientific">Caenorhabditis remanei</name>
    <name type="common">Caenorhabditis vulgaris</name>
    <dbReference type="NCBI Taxonomy" id="31234"/>
    <lineage>
        <taxon>Eukaryota</taxon>
        <taxon>Metazoa</taxon>
        <taxon>Ecdysozoa</taxon>
        <taxon>Nematoda</taxon>
        <taxon>Chromadorea</taxon>
        <taxon>Rhabditida</taxon>
        <taxon>Rhabditina</taxon>
        <taxon>Rhabditomorpha</taxon>
        <taxon>Rhabditoidea</taxon>
        <taxon>Rhabditidae</taxon>
        <taxon>Peloderinae</taxon>
        <taxon>Caenorhabditis</taxon>
    </lineage>
</organism>
<dbReference type="PANTHER" id="PTHR28080:SF1">
    <property type="entry name" value="PEROXISOMAL BIOGENESIS FACTOR 3"/>
    <property type="match status" value="1"/>
</dbReference>
<dbReference type="GO" id="GO:0045046">
    <property type="term" value="P:protein import into peroxisome membrane"/>
    <property type="evidence" value="ECO:0007669"/>
    <property type="project" value="TreeGrafter"/>
</dbReference>
<sequence length="352" mass="39577">MLASAWEFAKRHKGKIIAGGVIVGSAIAYIQSSSKNEALQKVNTSSELPNQARRHYIFDSTHRSCDQSITDLIPSIVSQIQARFDVEAIQEKLKNTPDLTADQKIQLWDQLKKNVFCRIVSVAFGFSILTLTLKAQISILAADTCAQFEQRNKQPTWQNYLPESMNSILSSKMGSNSSNPTDNPMDVGNRRIFLQCVQYFTLRGIPELMEYVAESVSAELQNWKLTDVKTKHEMRDLFDKVSYKISFTGLLTKLVAPLDGDVDSSSSVMKLLQKLTNNLESSKSIHVLNSLLDFYFSAALRMVENDEQSLVKYVPSFSNSFPVLTSTSFDSPLFNSLYSSDIHQFAVYVFNS</sequence>
<proteinExistence type="predicted"/>
<dbReference type="PANTHER" id="PTHR28080">
    <property type="entry name" value="PEROXISOMAL BIOGENESIS FACTOR 3"/>
    <property type="match status" value="1"/>
</dbReference>
<dbReference type="GO" id="GO:0005778">
    <property type="term" value="C:peroxisomal membrane"/>
    <property type="evidence" value="ECO:0007669"/>
    <property type="project" value="InterPro"/>
</dbReference>
<evidence type="ECO:0000313" key="6">
    <source>
        <dbReference type="EMBL" id="KAF1748054.1"/>
    </source>
</evidence>
<dbReference type="KEGG" id="crq:GCK72_024521"/>